<evidence type="ECO:0000256" key="1">
    <source>
        <dbReference type="SAM" id="SignalP"/>
    </source>
</evidence>
<dbReference type="InterPro" id="IPR041667">
    <property type="entry name" value="Cupin_8"/>
</dbReference>
<feature type="signal peptide" evidence="1">
    <location>
        <begin position="1"/>
        <end position="23"/>
    </location>
</feature>
<dbReference type="GO" id="GO:0005737">
    <property type="term" value="C:cytoplasm"/>
    <property type="evidence" value="ECO:0007669"/>
    <property type="project" value="TreeGrafter"/>
</dbReference>
<dbReference type="InterPro" id="IPR050910">
    <property type="entry name" value="JMJD6_ArgDemeth/LysHydrox"/>
</dbReference>
<dbReference type="Proteomes" id="UP001165065">
    <property type="component" value="Unassembled WGS sequence"/>
</dbReference>
<gene>
    <name evidence="3" type="ORF">TrCOL_g2116</name>
</gene>
<evidence type="ECO:0000313" key="4">
    <source>
        <dbReference type="Proteomes" id="UP001165065"/>
    </source>
</evidence>
<dbReference type="Pfam" id="PF13621">
    <property type="entry name" value="Cupin_8"/>
    <property type="match status" value="1"/>
</dbReference>
<evidence type="ECO:0000313" key="3">
    <source>
        <dbReference type="EMBL" id="GMI40211.1"/>
    </source>
</evidence>
<keyword evidence="1" id="KW-0732">Signal</keyword>
<dbReference type="SUPFAM" id="SSF51197">
    <property type="entry name" value="Clavaminate synthase-like"/>
    <property type="match status" value="1"/>
</dbReference>
<dbReference type="OrthoDB" id="438164at2759"/>
<dbReference type="PROSITE" id="PS51184">
    <property type="entry name" value="JMJC"/>
    <property type="match status" value="1"/>
</dbReference>
<comment type="caution">
    <text evidence="3">The sequence shown here is derived from an EMBL/GenBank/DDBJ whole genome shotgun (WGS) entry which is preliminary data.</text>
</comment>
<name>A0A9W7L8D1_9STRA</name>
<dbReference type="EMBL" id="BRYA01000122">
    <property type="protein sequence ID" value="GMI40211.1"/>
    <property type="molecule type" value="Genomic_DNA"/>
</dbReference>
<keyword evidence="4" id="KW-1185">Reference proteome</keyword>
<dbReference type="InterPro" id="IPR011990">
    <property type="entry name" value="TPR-like_helical_dom_sf"/>
</dbReference>
<dbReference type="InterPro" id="IPR003347">
    <property type="entry name" value="JmjC_dom"/>
</dbReference>
<dbReference type="GO" id="GO:0043565">
    <property type="term" value="F:sequence-specific DNA binding"/>
    <property type="evidence" value="ECO:0007669"/>
    <property type="project" value="TreeGrafter"/>
</dbReference>
<dbReference type="PANTHER" id="PTHR12480">
    <property type="entry name" value="ARGININE DEMETHYLASE AND LYSYL-HYDROXYLASE JMJD"/>
    <property type="match status" value="1"/>
</dbReference>
<dbReference type="Gene3D" id="2.60.120.650">
    <property type="entry name" value="Cupin"/>
    <property type="match status" value="1"/>
</dbReference>
<organism evidence="3 4">
    <name type="scientific">Triparma columacea</name>
    <dbReference type="NCBI Taxonomy" id="722753"/>
    <lineage>
        <taxon>Eukaryota</taxon>
        <taxon>Sar</taxon>
        <taxon>Stramenopiles</taxon>
        <taxon>Ochrophyta</taxon>
        <taxon>Bolidophyceae</taxon>
        <taxon>Parmales</taxon>
        <taxon>Triparmaceae</taxon>
        <taxon>Triparma</taxon>
    </lineage>
</organism>
<evidence type="ECO:0000259" key="2">
    <source>
        <dbReference type="PROSITE" id="PS51184"/>
    </source>
</evidence>
<dbReference type="GO" id="GO:0016706">
    <property type="term" value="F:2-oxoglutarate-dependent dioxygenase activity"/>
    <property type="evidence" value="ECO:0007669"/>
    <property type="project" value="TreeGrafter"/>
</dbReference>
<feature type="domain" description="JmjC" evidence="2">
    <location>
        <begin position="256"/>
        <end position="418"/>
    </location>
</feature>
<sequence>MSSPSNTLFLILLLVILISSTSSTTSGEDLHKQALTLAKSGDLQGSLKYFRGAVRDEPTNHKWVNDLGVTEMRVGELKKAGTRFLTSLHLSPSYSRALKNVQQLQTFVSPSEWVHLYAEWLEADPGHGFIEGVEPRPLSTGQRHKTKNLPVVTYESLLDPGNETVAEFILGAHPYILVGAMDHWDISAFSESSLVSEFGDARVDYYPQGMKEESVHPFFSDLRDALKNFEDPDGLYDTVDASSRNTYIQWNVRAAEWERLRLIGMDLPPMFRTDDSWISSCFSPLDRVDEFLVKTHWRMVLIGQTGAGMFNHKDTLQSTSFQAQVKGRKRWHLCSSEQDRNMYKAGDINAFNPDYEKFPNALDLDCFDDVVESGMMVYYPANYWHQTRNLDPFTMSVSGTLVTDGNNEPISKEFDRECDTSKGVRIFNPEEKLCEGLNKCKEIWRMKSWKEDMAADVEKVVRMRKGASEL</sequence>
<reference evidence="4" key="1">
    <citation type="journal article" date="2023" name="Commun. Biol.">
        <title>Genome analysis of Parmales, the sister group of diatoms, reveals the evolutionary specialization of diatoms from phago-mixotrophs to photoautotrophs.</title>
        <authorList>
            <person name="Ban H."/>
            <person name="Sato S."/>
            <person name="Yoshikawa S."/>
            <person name="Yamada K."/>
            <person name="Nakamura Y."/>
            <person name="Ichinomiya M."/>
            <person name="Sato N."/>
            <person name="Blanc-Mathieu R."/>
            <person name="Endo H."/>
            <person name="Kuwata A."/>
            <person name="Ogata H."/>
        </authorList>
    </citation>
    <scope>NUCLEOTIDE SEQUENCE [LARGE SCALE GENOMIC DNA]</scope>
</reference>
<dbReference type="PANTHER" id="PTHR12480:SF6">
    <property type="entry name" value="2-OXOGLUTARATE AND IRON-DEPENDENT OXYGENASE JMJD4"/>
    <property type="match status" value="1"/>
</dbReference>
<dbReference type="Gene3D" id="1.25.40.10">
    <property type="entry name" value="Tetratricopeptide repeat domain"/>
    <property type="match status" value="1"/>
</dbReference>
<dbReference type="AlphaFoldDB" id="A0A9W7L8D1"/>
<feature type="chain" id="PRO_5040841935" description="JmjC domain-containing protein" evidence="1">
    <location>
        <begin position="24"/>
        <end position="470"/>
    </location>
</feature>
<proteinExistence type="predicted"/>
<protein>
    <recommendedName>
        <fullName evidence="2">JmjC domain-containing protein</fullName>
    </recommendedName>
</protein>
<dbReference type="SUPFAM" id="SSF48452">
    <property type="entry name" value="TPR-like"/>
    <property type="match status" value="1"/>
</dbReference>
<accession>A0A9W7L8D1</accession>
<dbReference type="GO" id="GO:0005634">
    <property type="term" value="C:nucleus"/>
    <property type="evidence" value="ECO:0007669"/>
    <property type="project" value="TreeGrafter"/>
</dbReference>
<dbReference type="GO" id="GO:0045905">
    <property type="term" value="P:positive regulation of translational termination"/>
    <property type="evidence" value="ECO:0007669"/>
    <property type="project" value="TreeGrafter"/>
</dbReference>